<reference evidence="1" key="1">
    <citation type="submission" date="2007-11" db="EMBL/GenBank/DDBJ databases">
        <authorList>
            <person name="Fulton L."/>
            <person name="Clifton S."/>
            <person name="Fulton B."/>
            <person name="Xu J."/>
            <person name="Minx P."/>
            <person name="Pepin K.H."/>
            <person name="Johnson M."/>
            <person name="Thiruvilangam P."/>
            <person name="Bhonagiri V."/>
            <person name="Nash W.E."/>
            <person name="Mardis E.R."/>
            <person name="Wilson R.K."/>
        </authorList>
    </citation>
    <scope>NUCLEOTIDE SEQUENCE [LARGE SCALE GENOMIC DNA]</scope>
    <source>
        <strain evidence="1">DSM 17241</strain>
    </source>
</reference>
<dbReference type="Proteomes" id="UP000003803">
    <property type="component" value="Unassembled WGS sequence"/>
</dbReference>
<evidence type="ECO:0000313" key="2">
    <source>
        <dbReference type="Proteomes" id="UP000003803"/>
    </source>
</evidence>
<organism evidence="1 2">
    <name type="scientific">Anaerotruncus colihominis DSM 17241</name>
    <dbReference type="NCBI Taxonomy" id="445972"/>
    <lineage>
        <taxon>Bacteria</taxon>
        <taxon>Bacillati</taxon>
        <taxon>Bacillota</taxon>
        <taxon>Clostridia</taxon>
        <taxon>Eubacteriales</taxon>
        <taxon>Oscillospiraceae</taxon>
        <taxon>Anaerotruncus</taxon>
    </lineage>
</organism>
<accession>B0PGY8</accession>
<dbReference type="AlphaFoldDB" id="B0PGY8"/>
<gene>
    <name evidence="1" type="ORF">ANACOL_04009</name>
</gene>
<dbReference type="HOGENOM" id="CLU_3303765_0_0_9"/>
<proteinExistence type="predicted"/>
<dbReference type="EMBL" id="ABGD02000030">
    <property type="protein sequence ID" value="EDS09236.1"/>
    <property type="molecule type" value="Genomic_DNA"/>
</dbReference>
<sequence>MGVKKIGGLAADLQALLTDSPDGGMLKLIVWACDDGKKA</sequence>
<comment type="caution">
    <text evidence="1">The sequence shown here is derived from an EMBL/GenBank/DDBJ whole genome shotgun (WGS) entry which is preliminary data.</text>
</comment>
<keyword evidence="2" id="KW-1185">Reference proteome</keyword>
<reference evidence="1" key="2">
    <citation type="submission" date="2013-09" db="EMBL/GenBank/DDBJ databases">
        <title>Draft genome sequence of Anaerotruncus colihominis(DSM 17241).</title>
        <authorList>
            <person name="Sudarsanam P."/>
            <person name="Ley R."/>
            <person name="Guruge J."/>
            <person name="Turnbaugh P.J."/>
            <person name="Mahowald M."/>
            <person name="Liep D."/>
            <person name="Gordon J."/>
        </authorList>
    </citation>
    <scope>NUCLEOTIDE SEQUENCE</scope>
    <source>
        <strain evidence="1">DSM 17241</strain>
    </source>
</reference>
<protein>
    <submittedName>
        <fullName evidence="1">Uncharacterized protein</fullName>
    </submittedName>
</protein>
<evidence type="ECO:0000313" key="1">
    <source>
        <dbReference type="EMBL" id="EDS09236.1"/>
    </source>
</evidence>
<name>B0PGY8_9FIRM</name>
<dbReference type="eggNOG" id="ENOG502ZEGD">
    <property type="taxonomic scope" value="Bacteria"/>
</dbReference>